<comment type="caution">
    <text evidence="2">The sequence shown here is derived from an EMBL/GenBank/DDBJ whole genome shotgun (WGS) entry which is preliminary data.</text>
</comment>
<dbReference type="Pfam" id="PF05050">
    <property type="entry name" value="Methyltransf_21"/>
    <property type="match status" value="1"/>
</dbReference>
<dbReference type="AlphaFoldDB" id="A0A0F9KLL4"/>
<dbReference type="GO" id="GO:0005789">
    <property type="term" value="C:endoplasmic reticulum membrane"/>
    <property type="evidence" value="ECO:0007669"/>
    <property type="project" value="TreeGrafter"/>
</dbReference>
<dbReference type="EMBL" id="LAZR01014733">
    <property type="protein sequence ID" value="KKM16175.1"/>
    <property type="molecule type" value="Genomic_DNA"/>
</dbReference>
<dbReference type="PANTHER" id="PTHR34009">
    <property type="entry name" value="PROTEIN STAR"/>
    <property type="match status" value="1"/>
</dbReference>
<dbReference type="GO" id="GO:0006888">
    <property type="term" value="P:endoplasmic reticulum to Golgi vesicle-mediated transport"/>
    <property type="evidence" value="ECO:0007669"/>
    <property type="project" value="TreeGrafter"/>
</dbReference>
<accession>A0A0F9KLL4</accession>
<gene>
    <name evidence="2" type="ORF">LCGC14_1688500</name>
</gene>
<protein>
    <recommendedName>
        <fullName evidence="1">Methyltransferase FkbM domain-containing protein</fullName>
    </recommendedName>
</protein>
<dbReference type="GO" id="GO:0005794">
    <property type="term" value="C:Golgi apparatus"/>
    <property type="evidence" value="ECO:0007669"/>
    <property type="project" value="TreeGrafter"/>
</dbReference>
<organism evidence="2">
    <name type="scientific">marine sediment metagenome</name>
    <dbReference type="NCBI Taxonomy" id="412755"/>
    <lineage>
        <taxon>unclassified sequences</taxon>
        <taxon>metagenomes</taxon>
        <taxon>ecological metagenomes</taxon>
    </lineage>
</organism>
<sequence>MQSWGQNKEDLILLSLFRDQKTGFFVDVGAFDGIKCSNSYLFEKLGWNGICIEPHPDYFPALEQNRNCICIQACASNFDGSVTFFAHPNGDNSTIVIDDLFDFRRKDKRKAMNRDDYTEIETTSQKLDTILTKYNVTSIDLMSIDVECAELQVLQGFDICKYQPRVLVLEANIKEYRKTVHNYMNKYNYHRGGRIKQNVFYCQDEADASTINEHLPKKWRKR</sequence>
<dbReference type="GO" id="GO:0031902">
    <property type="term" value="C:late endosome membrane"/>
    <property type="evidence" value="ECO:0007669"/>
    <property type="project" value="TreeGrafter"/>
</dbReference>
<proteinExistence type="predicted"/>
<dbReference type="NCBIfam" id="TIGR01444">
    <property type="entry name" value="fkbM_fam"/>
    <property type="match status" value="1"/>
</dbReference>
<feature type="domain" description="Methyltransferase FkbM" evidence="1">
    <location>
        <begin position="27"/>
        <end position="189"/>
    </location>
</feature>
<name>A0A0F9KLL4_9ZZZZ</name>
<dbReference type="GO" id="GO:0016197">
    <property type="term" value="P:endosomal transport"/>
    <property type="evidence" value="ECO:0007669"/>
    <property type="project" value="TreeGrafter"/>
</dbReference>
<dbReference type="PANTHER" id="PTHR34009:SF2">
    <property type="entry name" value="PROTEIN STAR"/>
    <property type="match status" value="1"/>
</dbReference>
<evidence type="ECO:0000259" key="1">
    <source>
        <dbReference type="Pfam" id="PF05050"/>
    </source>
</evidence>
<dbReference type="SUPFAM" id="SSF53335">
    <property type="entry name" value="S-adenosyl-L-methionine-dependent methyltransferases"/>
    <property type="match status" value="1"/>
</dbReference>
<dbReference type="Gene3D" id="3.40.50.150">
    <property type="entry name" value="Vaccinia Virus protein VP39"/>
    <property type="match status" value="1"/>
</dbReference>
<reference evidence="2" key="1">
    <citation type="journal article" date="2015" name="Nature">
        <title>Complex archaea that bridge the gap between prokaryotes and eukaryotes.</title>
        <authorList>
            <person name="Spang A."/>
            <person name="Saw J.H."/>
            <person name="Jorgensen S.L."/>
            <person name="Zaremba-Niedzwiedzka K."/>
            <person name="Martijn J."/>
            <person name="Lind A.E."/>
            <person name="van Eijk R."/>
            <person name="Schleper C."/>
            <person name="Guy L."/>
            <person name="Ettema T.J."/>
        </authorList>
    </citation>
    <scope>NUCLEOTIDE SEQUENCE</scope>
</reference>
<dbReference type="InterPro" id="IPR053202">
    <property type="entry name" value="EGF_Rcpt_Signaling_Reg"/>
</dbReference>
<dbReference type="InterPro" id="IPR029063">
    <property type="entry name" value="SAM-dependent_MTases_sf"/>
</dbReference>
<dbReference type="InterPro" id="IPR006342">
    <property type="entry name" value="FkbM_mtfrase"/>
</dbReference>
<evidence type="ECO:0000313" key="2">
    <source>
        <dbReference type="EMBL" id="KKM16175.1"/>
    </source>
</evidence>
<dbReference type="GO" id="GO:0005886">
    <property type="term" value="C:plasma membrane"/>
    <property type="evidence" value="ECO:0007669"/>
    <property type="project" value="TreeGrafter"/>
</dbReference>